<evidence type="ECO:0000256" key="4">
    <source>
        <dbReference type="ARBA" id="ARBA00022801"/>
    </source>
</evidence>
<evidence type="ECO:0000259" key="7">
    <source>
        <dbReference type="PROSITE" id="PS51462"/>
    </source>
</evidence>
<evidence type="ECO:0000313" key="9">
    <source>
        <dbReference type="Proteomes" id="UP000679575"/>
    </source>
</evidence>
<evidence type="ECO:0000256" key="6">
    <source>
        <dbReference type="ARBA" id="ARBA00023211"/>
    </source>
</evidence>
<feature type="domain" description="Nudix hydrolase" evidence="7">
    <location>
        <begin position="27"/>
        <end position="160"/>
    </location>
</feature>
<reference evidence="8 9" key="1">
    <citation type="submission" date="2021-04" db="EMBL/GenBank/DDBJ databases">
        <title>Novel species identification of genus Shewanella.</title>
        <authorList>
            <person name="Liu G."/>
        </authorList>
    </citation>
    <scope>NUCLEOTIDE SEQUENCE [LARGE SCALE GENOMIC DNA]</scope>
    <source>
        <strain evidence="8 9">FJAT-54481</strain>
    </source>
</reference>
<evidence type="ECO:0000256" key="5">
    <source>
        <dbReference type="ARBA" id="ARBA00022842"/>
    </source>
</evidence>
<keyword evidence="6" id="KW-0464">Manganese</keyword>
<evidence type="ECO:0000256" key="1">
    <source>
        <dbReference type="ARBA" id="ARBA00001936"/>
    </source>
</evidence>
<dbReference type="InterPro" id="IPR045121">
    <property type="entry name" value="CoAse"/>
</dbReference>
<dbReference type="PANTHER" id="PTHR12992">
    <property type="entry name" value="NUDIX HYDROLASE"/>
    <property type="match status" value="1"/>
</dbReference>
<dbReference type="CDD" id="cd03426">
    <property type="entry name" value="NUDIX_CoAse_Nudt7"/>
    <property type="match status" value="1"/>
</dbReference>
<dbReference type="NCBIfam" id="NF007980">
    <property type="entry name" value="PRK10707.1"/>
    <property type="match status" value="1"/>
</dbReference>
<dbReference type="SUPFAM" id="SSF55811">
    <property type="entry name" value="Nudix"/>
    <property type="match status" value="1"/>
</dbReference>
<name>A0ABX7YZF8_9GAMM</name>
<dbReference type="PANTHER" id="PTHR12992:SF11">
    <property type="entry name" value="MITOCHONDRIAL COENZYME A DIPHOSPHATASE NUDT8"/>
    <property type="match status" value="1"/>
</dbReference>
<proteinExistence type="predicted"/>
<keyword evidence="3" id="KW-0479">Metal-binding</keyword>
<dbReference type="Pfam" id="PF00293">
    <property type="entry name" value="NUDIX"/>
    <property type="match status" value="1"/>
</dbReference>
<dbReference type="InterPro" id="IPR000086">
    <property type="entry name" value="NUDIX_hydrolase_dom"/>
</dbReference>
<keyword evidence="5" id="KW-0460">Magnesium</keyword>
<dbReference type="Proteomes" id="UP000679575">
    <property type="component" value="Chromosome"/>
</dbReference>
<dbReference type="InterPro" id="IPR015797">
    <property type="entry name" value="NUDIX_hydrolase-like_dom_sf"/>
</dbReference>
<sequence>MDLTELRWRFGLGIAAPLRQPPGIPLKLRNAAVLMAFQTGPKGVELLLTQRPRHLKAHPGQVSFPGGKQERQDKSLLETALREAEEEIGLPANNVELLGTLPQHHTITGFNITPVVGIVQRPFNICLNPGEVSALFTVPLDYLLQPNNRHVMLIQRRQQPHPVTFIPYGDRLIWGATAAIIDTFCAIVSHDIQRITKRK</sequence>
<dbReference type="Gene3D" id="3.90.79.10">
    <property type="entry name" value="Nucleoside Triphosphate Pyrophosphohydrolase"/>
    <property type="match status" value="1"/>
</dbReference>
<evidence type="ECO:0000256" key="3">
    <source>
        <dbReference type="ARBA" id="ARBA00022723"/>
    </source>
</evidence>
<keyword evidence="4" id="KW-0378">Hydrolase</keyword>
<evidence type="ECO:0000256" key="2">
    <source>
        <dbReference type="ARBA" id="ARBA00001946"/>
    </source>
</evidence>
<dbReference type="EMBL" id="CP073587">
    <property type="protein sequence ID" value="QUN07436.1"/>
    <property type="molecule type" value="Genomic_DNA"/>
</dbReference>
<keyword evidence="9" id="KW-1185">Reference proteome</keyword>
<comment type="cofactor">
    <cofactor evidence="1">
        <name>Mn(2+)</name>
        <dbReference type="ChEBI" id="CHEBI:29035"/>
    </cofactor>
</comment>
<accession>A0ABX7YZF8</accession>
<protein>
    <submittedName>
        <fullName evidence="8">CoA pyrophosphatase</fullName>
    </submittedName>
</protein>
<dbReference type="PROSITE" id="PS51462">
    <property type="entry name" value="NUDIX"/>
    <property type="match status" value="1"/>
</dbReference>
<dbReference type="RefSeq" id="WP_212596436.1">
    <property type="nucleotide sequence ID" value="NZ_CP073587.1"/>
</dbReference>
<comment type="cofactor">
    <cofactor evidence="2">
        <name>Mg(2+)</name>
        <dbReference type="ChEBI" id="CHEBI:18420"/>
    </cofactor>
</comment>
<gene>
    <name evidence="8" type="ORF">KDN34_08580</name>
</gene>
<evidence type="ECO:0000313" key="8">
    <source>
        <dbReference type="EMBL" id="QUN07436.1"/>
    </source>
</evidence>
<organism evidence="8 9">
    <name type="scientific">Shewanella yunxiaonensis</name>
    <dbReference type="NCBI Taxonomy" id="2829809"/>
    <lineage>
        <taxon>Bacteria</taxon>
        <taxon>Pseudomonadati</taxon>
        <taxon>Pseudomonadota</taxon>
        <taxon>Gammaproteobacteria</taxon>
        <taxon>Alteromonadales</taxon>
        <taxon>Shewanellaceae</taxon>
        <taxon>Shewanella</taxon>
    </lineage>
</organism>